<evidence type="ECO:0000313" key="7">
    <source>
        <dbReference type="Proteomes" id="UP000654075"/>
    </source>
</evidence>
<dbReference type="EMBL" id="CAJNNW010026493">
    <property type="protein sequence ID" value="CAE8685862.1"/>
    <property type="molecule type" value="Genomic_DNA"/>
</dbReference>
<feature type="transmembrane region" description="Helical" evidence="2">
    <location>
        <begin position="247"/>
        <end position="268"/>
    </location>
</feature>
<feature type="region of interest" description="Disordered" evidence="1">
    <location>
        <begin position="85"/>
        <end position="111"/>
    </location>
</feature>
<dbReference type="Gene3D" id="1.10.287.110">
    <property type="entry name" value="DnaJ domain"/>
    <property type="match status" value="1"/>
</dbReference>
<evidence type="ECO:0000313" key="5">
    <source>
        <dbReference type="EMBL" id="CAE8685862.1"/>
    </source>
</evidence>
<dbReference type="InterPro" id="IPR036869">
    <property type="entry name" value="J_dom_sf"/>
</dbReference>
<protein>
    <recommendedName>
        <fullName evidence="3">J domain-containing protein</fullName>
    </recommendedName>
</protein>
<reference evidence="5" key="1">
    <citation type="submission" date="2021-02" db="EMBL/GenBank/DDBJ databases">
        <authorList>
            <person name="Dougan E. K."/>
            <person name="Rhodes N."/>
            <person name="Thang M."/>
            <person name="Chan C."/>
        </authorList>
    </citation>
    <scope>NUCLEOTIDE SEQUENCE</scope>
</reference>
<keyword evidence="2" id="KW-0472">Membrane</keyword>
<dbReference type="SUPFAM" id="SSF46565">
    <property type="entry name" value="Chaperone J-domain"/>
    <property type="match status" value="1"/>
</dbReference>
<dbReference type="AlphaFoldDB" id="A0A813JVZ0"/>
<dbReference type="CDD" id="cd06257">
    <property type="entry name" value="DnaJ"/>
    <property type="match status" value="1"/>
</dbReference>
<feature type="compositionally biased region" description="Basic and acidic residues" evidence="1">
    <location>
        <begin position="85"/>
        <end position="99"/>
    </location>
</feature>
<sequence>MVGSTPTTALGGQPPSLAAAIYRCPRFRAGAHEERSHRRQAIGDRPGCVTQGGAESRLAGGLAAAVAVASCAVLRQRRRRQRIRRCAEEGREEEGRGGTDTDTDTTPSVTPIDGRIWAQLGVPAGASKDEMKKKFKLFVRQNHPDVVGTRTATQAEVFTAITTSYKAIMKADDDLFWLESFCAKVEAINQAKSEHAEKIREERYCHQKRKFPSPPGRATAAAEGEGSDRDVAAAGAGEFDTKKLLEIFAVVMGLFLWAVSIAFVFIVVHSMTPGS</sequence>
<evidence type="ECO:0000256" key="1">
    <source>
        <dbReference type="SAM" id="MobiDB-lite"/>
    </source>
</evidence>
<dbReference type="InterPro" id="IPR001623">
    <property type="entry name" value="DnaJ_domain"/>
</dbReference>
<organism evidence="5 6">
    <name type="scientific">Polarella glacialis</name>
    <name type="common">Dinoflagellate</name>
    <dbReference type="NCBI Taxonomy" id="89957"/>
    <lineage>
        <taxon>Eukaryota</taxon>
        <taxon>Sar</taxon>
        <taxon>Alveolata</taxon>
        <taxon>Dinophyceae</taxon>
        <taxon>Suessiales</taxon>
        <taxon>Suessiaceae</taxon>
        <taxon>Polarella</taxon>
    </lineage>
</organism>
<keyword evidence="2" id="KW-0812">Transmembrane</keyword>
<feature type="region of interest" description="Disordered" evidence="1">
    <location>
        <begin position="207"/>
        <end position="227"/>
    </location>
</feature>
<evidence type="ECO:0000259" key="3">
    <source>
        <dbReference type="PROSITE" id="PS50076"/>
    </source>
</evidence>
<feature type="transmembrane region" description="Helical" evidence="2">
    <location>
        <begin position="58"/>
        <end position="75"/>
    </location>
</feature>
<name>A0A813JVZ0_POLGL</name>
<comment type="caution">
    <text evidence="5">The sequence shown here is derived from an EMBL/GenBank/DDBJ whole genome shotgun (WGS) entry which is preliminary data.</text>
</comment>
<dbReference type="PROSITE" id="PS50076">
    <property type="entry name" value="DNAJ_2"/>
    <property type="match status" value="1"/>
</dbReference>
<dbReference type="EMBL" id="CAJNNV010025900">
    <property type="protein sequence ID" value="CAE8616541.1"/>
    <property type="molecule type" value="Genomic_DNA"/>
</dbReference>
<dbReference type="OrthoDB" id="445556at2759"/>
<accession>A0A813JVZ0</accession>
<dbReference type="Proteomes" id="UP000626109">
    <property type="component" value="Unassembled WGS sequence"/>
</dbReference>
<gene>
    <name evidence="4" type="ORF">PGLA1383_LOCUS34224</name>
    <name evidence="5" type="ORF">PGLA2088_LOCUS24692</name>
</gene>
<dbReference type="Proteomes" id="UP000654075">
    <property type="component" value="Unassembled WGS sequence"/>
</dbReference>
<evidence type="ECO:0000256" key="2">
    <source>
        <dbReference type="SAM" id="Phobius"/>
    </source>
</evidence>
<keyword evidence="7" id="KW-1185">Reference proteome</keyword>
<feature type="domain" description="J" evidence="3">
    <location>
        <begin position="115"/>
        <end position="173"/>
    </location>
</feature>
<proteinExistence type="predicted"/>
<evidence type="ECO:0000313" key="6">
    <source>
        <dbReference type="Proteomes" id="UP000626109"/>
    </source>
</evidence>
<keyword evidence="2" id="KW-1133">Transmembrane helix</keyword>
<evidence type="ECO:0000313" key="4">
    <source>
        <dbReference type="EMBL" id="CAE8616541.1"/>
    </source>
</evidence>